<feature type="chain" id="PRO_5035230429" evidence="4">
    <location>
        <begin position="21"/>
        <end position="390"/>
    </location>
</feature>
<dbReference type="GO" id="GO:0022857">
    <property type="term" value="F:transmembrane transporter activity"/>
    <property type="evidence" value="ECO:0007669"/>
    <property type="project" value="InterPro"/>
</dbReference>
<dbReference type="NCBIfam" id="TIGR01730">
    <property type="entry name" value="RND_mfp"/>
    <property type="match status" value="1"/>
</dbReference>
<evidence type="ECO:0000256" key="4">
    <source>
        <dbReference type="SAM" id="SignalP"/>
    </source>
</evidence>
<sequence length="390" mass="42627">MKRQLSAFVLAATIITLVGCSDEATTPITPPATPIDVATVAEQAVQAWYTYTTRLEAPQEVDLMPRVSGVIKSIEFVEGQVVKEGDLLFKLDARPFEAEVARLKAQVKSAVAALEQANNENRRAQRLRQNNAISAEQAESRSSAARQRQAELQAFQAQLRAAELDLEFTQITAPISGVVSRAEITKGNNVNANQSILTSIVSNHEMYAYFDVDERTWNKSFSDVTTTSELPAVLQLTGSDRFSHVGRIDFIDNAIDTHTGTLRVRATFAPQQGKLRAGSFARIRVAASAAHQQILIPDRAIGTDLKNRFVLTVSAENTLEYRLVTTGERYGEYRVITQGLKPTDVIAVNGPAKVGPGMPIEPRPVQLDLSSLELTITSDSAEPTPLIAKR</sequence>
<accession>A0A8J2UA25</accession>
<dbReference type="GO" id="GO:0005886">
    <property type="term" value="C:plasma membrane"/>
    <property type="evidence" value="ECO:0007669"/>
    <property type="project" value="TreeGrafter"/>
</dbReference>
<dbReference type="Gene3D" id="2.40.50.100">
    <property type="match status" value="1"/>
</dbReference>
<dbReference type="Pfam" id="PF25967">
    <property type="entry name" value="RND-MFP_C"/>
    <property type="match status" value="1"/>
</dbReference>
<dbReference type="Proteomes" id="UP000619743">
    <property type="component" value="Unassembled WGS sequence"/>
</dbReference>
<evidence type="ECO:0000259" key="7">
    <source>
        <dbReference type="Pfam" id="PF25967"/>
    </source>
</evidence>
<dbReference type="Pfam" id="PF25944">
    <property type="entry name" value="Beta-barrel_RND"/>
    <property type="match status" value="1"/>
</dbReference>
<dbReference type="PANTHER" id="PTHR30158">
    <property type="entry name" value="ACRA/E-RELATED COMPONENT OF DRUG EFFLUX TRANSPORTER"/>
    <property type="match status" value="1"/>
</dbReference>
<feature type="domain" description="Multidrug resistance protein MdtA-like C-terminal permuted SH3" evidence="7">
    <location>
        <begin position="294"/>
        <end position="350"/>
    </location>
</feature>
<evidence type="ECO:0000256" key="3">
    <source>
        <dbReference type="SAM" id="Coils"/>
    </source>
</evidence>
<feature type="domain" description="Multidrug resistance protein MdtA-like barrel-sandwich hybrid" evidence="5">
    <location>
        <begin position="60"/>
        <end position="195"/>
    </location>
</feature>
<dbReference type="AlphaFoldDB" id="A0A8J2UA25"/>
<feature type="domain" description="Multidrug resistance protein MdtA-like beta-barrel" evidence="6">
    <location>
        <begin position="238"/>
        <end position="286"/>
    </location>
</feature>
<dbReference type="Pfam" id="PF25917">
    <property type="entry name" value="BSH_RND"/>
    <property type="match status" value="1"/>
</dbReference>
<reference evidence="9" key="1">
    <citation type="journal article" date="2019" name="Int. J. Syst. Evol. Microbiol.">
        <title>The Global Catalogue of Microorganisms (GCM) 10K type strain sequencing project: providing services to taxonomists for standard genome sequencing and annotation.</title>
        <authorList>
            <consortium name="The Broad Institute Genomics Platform"/>
            <consortium name="The Broad Institute Genome Sequencing Center for Infectious Disease"/>
            <person name="Wu L."/>
            <person name="Ma J."/>
        </authorList>
    </citation>
    <scope>NUCLEOTIDE SEQUENCE [LARGE SCALE GENOMIC DNA]</scope>
    <source>
        <strain evidence="9">CGMCC 1.10130</strain>
    </source>
</reference>
<dbReference type="Gene3D" id="2.40.420.20">
    <property type="match status" value="1"/>
</dbReference>
<dbReference type="GO" id="GO:0030313">
    <property type="term" value="C:cell envelope"/>
    <property type="evidence" value="ECO:0007669"/>
    <property type="project" value="UniProtKB-SubCell"/>
</dbReference>
<dbReference type="InterPro" id="IPR058627">
    <property type="entry name" value="MdtA-like_C"/>
</dbReference>
<evidence type="ECO:0000259" key="5">
    <source>
        <dbReference type="Pfam" id="PF25917"/>
    </source>
</evidence>
<comment type="caution">
    <text evidence="8">The sequence shown here is derived from an EMBL/GenBank/DDBJ whole genome shotgun (WGS) entry which is preliminary data.</text>
</comment>
<keyword evidence="3" id="KW-0175">Coiled coil</keyword>
<gene>
    <name evidence="8" type="primary">mexE</name>
    <name evidence="8" type="ORF">GCM10011369_34740</name>
</gene>
<comment type="similarity">
    <text evidence="2">Belongs to the membrane fusion protein (MFP) (TC 8.A.1) family.</text>
</comment>
<comment type="subcellular location">
    <subcellularLocation>
        <location evidence="1">Cell inner membrane</location>
        <topology evidence="1">Lipid-anchor</topology>
    </subcellularLocation>
</comment>
<feature type="signal peptide" evidence="4">
    <location>
        <begin position="1"/>
        <end position="20"/>
    </location>
</feature>
<proteinExistence type="inferred from homology"/>
<evidence type="ECO:0000313" key="9">
    <source>
        <dbReference type="Proteomes" id="UP000619743"/>
    </source>
</evidence>
<dbReference type="PANTHER" id="PTHR30158:SF26">
    <property type="entry name" value="RESISTANCE-NODULATION-CELL DIVISION (RND) MULTIDRUG EFFLUX MEMBRANE FUSION PROTEIN MEXE"/>
    <property type="match status" value="1"/>
</dbReference>
<feature type="coiled-coil region" evidence="3">
    <location>
        <begin position="100"/>
        <end position="172"/>
    </location>
</feature>
<keyword evidence="9" id="KW-1185">Reference proteome</keyword>
<dbReference type="PROSITE" id="PS51257">
    <property type="entry name" value="PROKAR_LIPOPROTEIN"/>
    <property type="match status" value="1"/>
</dbReference>
<dbReference type="RefSeq" id="WP_087507484.1">
    <property type="nucleotide sequence ID" value="NZ_BMDX01000028.1"/>
</dbReference>
<name>A0A8J2UA25_9GAMM</name>
<evidence type="ECO:0000256" key="2">
    <source>
        <dbReference type="ARBA" id="ARBA00009477"/>
    </source>
</evidence>
<dbReference type="SUPFAM" id="SSF111369">
    <property type="entry name" value="HlyD-like secretion proteins"/>
    <property type="match status" value="1"/>
</dbReference>
<dbReference type="EMBL" id="BMDX01000028">
    <property type="protein sequence ID" value="GGA89598.1"/>
    <property type="molecule type" value="Genomic_DNA"/>
</dbReference>
<organism evidence="8 9">
    <name type="scientific">Neiella marina</name>
    <dbReference type="NCBI Taxonomy" id="508461"/>
    <lineage>
        <taxon>Bacteria</taxon>
        <taxon>Pseudomonadati</taxon>
        <taxon>Pseudomonadota</taxon>
        <taxon>Gammaproteobacteria</taxon>
        <taxon>Alteromonadales</taxon>
        <taxon>Echinimonadaceae</taxon>
        <taxon>Neiella</taxon>
    </lineage>
</organism>
<dbReference type="Gene3D" id="1.10.287.470">
    <property type="entry name" value="Helix hairpin bin"/>
    <property type="match status" value="1"/>
</dbReference>
<dbReference type="GO" id="GO:0046677">
    <property type="term" value="P:response to antibiotic"/>
    <property type="evidence" value="ECO:0007669"/>
    <property type="project" value="TreeGrafter"/>
</dbReference>
<evidence type="ECO:0000313" key="8">
    <source>
        <dbReference type="EMBL" id="GGA89598.1"/>
    </source>
</evidence>
<evidence type="ECO:0000259" key="6">
    <source>
        <dbReference type="Pfam" id="PF25944"/>
    </source>
</evidence>
<dbReference type="InterPro" id="IPR006143">
    <property type="entry name" value="RND_pump_MFP"/>
</dbReference>
<dbReference type="Gene3D" id="2.40.30.170">
    <property type="match status" value="1"/>
</dbReference>
<protein>
    <submittedName>
        <fullName evidence="8">MexE family multidrug efflux RND transporter periplasmic adaptor subunit</fullName>
    </submittedName>
</protein>
<evidence type="ECO:0000256" key="1">
    <source>
        <dbReference type="ARBA" id="ARBA00004519"/>
    </source>
</evidence>
<dbReference type="InterPro" id="IPR058626">
    <property type="entry name" value="MdtA-like_b-barrel"/>
</dbReference>
<keyword evidence="4" id="KW-0732">Signal</keyword>
<dbReference type="InterPro" id="IPR058625">
    <property type="entry name" value="MdtA-like_BSH"/>
</dbReference>
<dbReference type="OrthoDB" id="9800613at2"/>